<comment type="similarity">
    <text evidence="2">Belongs to the oxygen-dependent FAD-linked oxidoreductase family.</text>
</comment>
<keyword evidence="3" id="KW-0285">Flavoprotein</keyword>
<dbReference type="EMBL" id="VNJK01000001">
    <property type="protein sequence ID" value="TVX94579.1"/>
    <property type="molecule type" value="Genomic_DNA"/>
</dbReference>
<dbReference type="PANTHER" id="PTHR42973">
    <property type="entry name" value="BINDING OXIDOREDUCTASE, PUTATIVE (AFU_ORTHOLOGUE AFUA_1G17690)-RELATED"/>
    <property type="match status" value="1"/>
</dbReference>
<evidence type="ECO:0000256" key="4">
    <source>
        <dbReference type="ARBA" id="ARBA00022827"/>
    </source>
</evidence>
<dbReference type="InterPro" id="IPR012951">
    <property type="entry name" value="BBE"/>
</dbReference>
<name>A0A559J3W3_9BACL</name>
<dbReference type="SUPFAM" id="SSF56176">
    <property type="entry name" value="FAD-binding/transporter-associated domain-like"/>
    <property type="match status" value="1"/>
</dbReference>
<dbReference type="Gene3D" id="3.30.465.10">
    <property type="match status" value="1"/>
</dbReference>
<organism evidence="7 8">
    <name type="scientific">Paenibacillus agilis</name>
    <dbReference type="NCBI Taxonomy" id="3020863"/>
    <lineage>
        <taxon>Bacteria</taxon>
        <taxon>Bacillati</taxon>
        <taxon>Bacillota</taxon>
        <taxon>Bacilli</taxon>
        <taxon>Bacillales</taxon>
        <taxon>Paenibacillaceae</taxon>
        <taxon>Paenibacillus</taxon>
    </lineage>
</organism>
<keyword evidence="4" id="KW-0274">FAD</keyword>
<feature type="domain" description="FAD-binding PCMH-type" evidence="6">
    <location>
        <begin position="70"/>
        <end position="241"/>
    </location>
</feature>
<keyword evidence="5" id="KW-0560">Oxidoreductase</keyword>
<dbReference type="InterPro" id="IPR036318">
    <property type="entry name" value="FAD-bd_PCMH-like_sf"/>
</dbReference>
<dbReference type="Gene3D" id="3.40.462.20">
    <property type="match status" value="1"/>
</dbReference>
<gene>
    <name evidence="7" type="ORF">FPZ44_04830</name>
</gene>
<proteinExistence type="inferred from homology"/>
<sequence length="501" mass="56163">MSLRKVKVSSNVIQDLKNKKSGNKTSTLLLNKQFAPRFLRRGKVPELTGRIVEPRDSKYNSARQEFNTYFNKFPRVIVFAQKTQDVVNAIRWARYNRVPIRMRSGRHSYEGLSVVDGGIVIDVSDMHQVDVNRSRGVATVQTGIRGGALNQALWKEKLVVPVGLCPTTGVAGVTLGGGHSILSRPYGLTIDHLVDVEMVTADGRIIHANANKHADLFWALRGGGGGNFGVCTSFRFRTHPIETVGFAEIGWDLNDLEPVLRTWQNYTVPGANDRLTVTLGIANGQQSPQSSQSKQQSSELSPILMQGVFLGSAKELRKLLQPLLRAGSPRKVVIKEIPWIESVELVARTTPTSPYPFKSVGPYVYHRLPESAIATIRRFIESPPTSQATLLLHGLGGRVAKVPNRATAYFYRRALYNMTPSATWNTEAGAKRGIRWVEDFRRALLPYTRGVYVNTPDLQLKNWKQAYFGCNFDRLTRVKGRYDPENIFHFPQSIPPARRKW</sequence>
<accession>A0A559J3W3</accession>
<evidence type="ECO:0000313" key="7">
    <source>
        <dbReference type="EMBL" id="TVX94579.1"/>
    </source>
</evidence>
<dbReference type="PROSITE" id="PS51387">
    <property type="entry name" value="FAD_PCMH"/>
    <property type="match status" value="1"/>
</dbReference>
<dbReference type="InterPro" id="IPR050416">
    <property type="entry name" value="FAD-linked_Oxidoreductase"/>
</dbReference>
<protein>
    <submittedName>
        <fullName evidence="7">FAD-binding oxidoreductase</fullName>
    </submittedName>
</protein>
<reference evidence="7 8" key="1">
    <citation type="submission" date="2019-07" db="EMBL/GenBank/DDBJ databases">
        <authorList>
            <person name="Kim J."/>
        </authorList>
    </citation>
    <scope>NUCLEOTIDE SEQUENCE [LARGE SCALE GENOMIC DNA]</scope>
    <source>
        <strain evidence="7 8">N4</strain>
    </source>
</reference>
<dbReference type="InterPro" id="IPR016167">
    <property type="entry name" value="FAD-bd_PCMH_sub1"/>
</dbReference>
<dbReference type="Gene3D" id="3.30.43.10">
    <property type="entry name" value="Uridine Diphospho-n-acetylenolpyruvylglucosamine Reductase, domain 2"/>
    <property type="match status" value="1"/>
</dbReference>
<dbReference type="Pfam" id="PF01565">
    <property type="entry name" value="FAD_binding_4"/>
    <property type="match status" value="1"/>
</dbReference>
<dbReference type="GO" id="GO:0016491">
    <property type="term" value="F:oxidoreductase activity"/>
    <property type="evidence" value="ECO:0007669"/>
    <property type="project" value="UniProtKB-KW"/>
</dbReference>
<dbReference type="Pfam" id="PF08031">
    <property type="entry name" value="BBE"/>
    <property type="match status" value="1"/>
</dbReference>
<dbReference type="PANTHER" id="PTHR42973:SF39">
    <property type="entry name" value="FAD-BINDING PCMH-TYPE DOMAIN-CONTAINING PROTEIN"/>
    <property type="match status" value="1"/>
</dbReference>
<dbReference type="AlphaFoldDB" id="A0A559J3W3"/>
<evidence type="ECO:0000256" key="1">
    <source>
        <dbReference type="ARBA" id="ARBA00001974"/>
    </source>
</evidence>
<evidence type="ECO:0000256" key="5">
    <source>
        <dbReference type="ARBA" id="ARBA00023002"/>
    </source>
</evidence>
<evidence type="ECO:0000256" key="3">
    <source>
        <dbReference type="ARBA" id="ARBA00022630"/>
    </source>
</evidence>
<comment type="caution">
    <text evidence="7">The sequence shown here is derived from an EMBL/GenBank/DDBJ whole genome shotgun (WGS) entry which is preliminary data.</text>
</comment>
<dbReference type="OrthoDB" id="545125at2"/>
<evidence type="ECO:0000259" key="6">
    <source>
        <dbReference type="PROSITE" id="PS51387"/>
    </source>
</evidence>
<dbReference type="InterPro" id="IPR016166">
    <property type="entry name" value="FAD-bd_PCMH"/>
</dbReference>
<evidence type="ECO:0000256" key="2">
    <source>
        <dbReference type="ARBA" id="ARBA00005466"/>
    </source>
</evidence>
<evidence type="ECO:0000313" key="8">
    <source>
        <dbReference type="Proteomes" id="UP000318102"/>
    </source>
</evidence>
<dbReference type="InterPro" id="IPR016169">
    <property type="entry name" value="FAD-bd_PCMH_sub2"/>
</dbReference>
<dbReference type="Proteomes" id="UP000318102">
    <property type="component" value="Unassembled WGS sequence"/>
</dbReference>
<dbReference type="InterPro" id="IPR006094">
    <property type="entry name" value="Oxid_FAD_bind_N"/>
</dbReference>
<keyword evidence="8" id="KW-1185">Reference proteome</keyword>
<comment type="cofactor">
    <cofactor evidence="1">
        <name>FAD</name>
        <dbReference type="ChEBI" id="CHEBI:57692"/>
    </cofactor>
</comment>
<dbReference type="GO" id="GO:0071949">
    <property type="term" value="F:FAD binding"/>
    <property type="evidence" value="ECO:0007669"/>
    <property type="project" value="InterPro"/>
</dbReference>